<comment type="caution">
    <text evidence="8">The sequence shown here is derived from an EMBL/GenBank/DDBJ whole genome shotgun (WGS) entry which is preliminary data.</text>
</comment>
<name>A0ABU6TBA9_9FABA</name>
<evidence type="ECO:0000259" key="7">
    <source>
        <dbReference type="Pfam" id="PF08646"/>
    </source>
</evidence>
<dbReference type="Pfam" id="PF08646">
    <property type="entry name" value="Rep_fac-A_C"/>
    <property type="match status" value="1"/>
</dbReference>
<dbReference type="Gene3D" id="2.40.50.140">
    <property type="entry name" value="Nucleic acid-binding proteins"/>
    <property type="match status" value="2"/>
</dbReference>
<keyword evidence="5" id="KW-0238">DNA-binding</keyword>
<dbReference type="InterPro" id="IPR047192">
    <property type="entry name" value="Euk_RPA1_DBD_C"/>
</dbReference>
<evidence type="ECO:0000256" key="4">
    <source>
        <dbReference type="ARBA" id="ARBA00022833"/>
    </source>
</evidence>
<protein>
    <recommendedName>
        <fullName evidence="10">Replication factor A C-terminal domain-containing protein</fullName>
    </recommendedName>
</protein>
<dbReference type="InterPro" id="IPR012340">
    <property type="entry name" value="NA-bd_OB-fold"/>
</dbReference>
<dbReference type="EMBL" id="JASCZI010090749">
    <property type="protein sequence ID" value="MED6146007.1"/>
    <property type="molecule type" value="Genomic_DNA"/>
</dbReference>
<evidence type="ECO:0000259" key="6">
    <source>
        <dbReference type="Pfam" id="PF02721"/>
    </source>
</evidence>
<comment type="similarity">
    <text evidence="1">Belongs to the replication factor A protein 1 family.</text>
</comment>
<dbReference type="InterPro" id="IPR003871">
    <property type="entry name" value="RFA1B/D_OB_1st"/>
</dbReference>
<keyword evidence="2" id="KW-0479">Metal-binding</keyword>
<dbReference type="CDD" id="cd04476">
    <property type="entry name" value="RPA1_DBD_C"/>
    <property type="match status" value="1"/>
</dbReference>
<proteinExistence type="inferred from homology"/>
<organism evidence="8 9">
    <name type="scientific">Stylosanthes scabra</name>
    <dbReference type="NCBI Taxonomy" id="79078"/>
    <lineage>
        <taxon>Eukaryota</taxon>
        <taxon>Viridiplantae</taxon>
        <taxon>Streptophyta</taxon>
        <taxon>Embryophyta</taxon>
        <taxon>Tracheophyta</taxon>
        <taxon>Spermatophyta</taxon>
        <taxon>Magnoliopsida</taxon>
        <taxon>eudicotyledons</taxon>
        <taxon>Gunneridae</taxon>
        <taxon>Pentapetalae</taxon>
        <taxon>rosids</taxon>
        <taxon>fabids</taxon>
        <taxon>Fabales</taxon>
        <taxon>Fabaceae</taxon>
        <taxon>Papilionoideae</taxon>
        <taxon>50 kb inversion clade</taxon>
        <taxon>dalbergioids sensu lato</taxon>
        <taxon>Dalbergieae</taxon>
        <taxon>Pterocarpus clade</taxon>
        <taxon>Stylosanthes</taxon>
    </lineage>
</organism>
<keyword evidence="4" id="KW-0862">Zinc</keyword>
<evidence type="ECO:0000313" key="8">
    <source>
        <dbReference type="EMBL" id="MED6146007.1"/>
    </source>
</evidence>
<evidence type="ECO:0000256" key="3">
    <source>
        <dbReference type="ARBA" id="ARBA00022771"/>
    </source>
</evidence>
<evidence type="ECO:0000313" key="9">
    <source>
        <dbReference type="Proteomes" id="UP001341840"/>
    </source>
</evidence>
<reference evidence="8 9" key="1">
    <citation type="journal article" date="2023" name="Plants (Basel)">
        <title>Bridging the Gap: Combining Genomics and Transcriptomics Approaches to Understand Stylosanthes scabra, an Orphan Legume from the Brazilian Caatinga.</title>
        <authorList>
            <person name="Ferreira-Neto J.R.C."/>
            <person name="da Silva M.D."/>
            <person name="Binneck E."/>
            <person name="de Melo N.F."/>
            <person name="da Silva R.H."/>
            <person name="de Melo A.L.T.M."/>
            <person name="Pandolfi V."/>
            <person name="Bustamante F.O."/>
            <person name="Brasileiro-Vidal A.C."/>
            <person name="Benko-Iseppon A.M."/>
        </authorList>
    </citation>
    <scope>NUCLEOTIDE SEQUENCE [LARGE SCALE GENOMIC DNA]</scope>
    <source>
        <tissue evidence="8">Leaves</tissue>
    </source>
</reference>
<dbReference type="Pfam" id="PF02721">
    <property type="entry name" value="DUF223"/>
    <property type="match status" value="1"/>
</dbReference>
<feature type="domain" description="Replication factor A C-terminal" evidence="7">
    <location>
        <begin position="251"/>
        <end position="365"/>
    </location>
</feature>
<accession>A0ABU6TBA9</accession>
<keyword evidence="3" id="KW-0863">Zinc-finger</keyword>
<dbReference type="PANTHER" id="PTHR47165:SF4">
    <property type="entry name" value="OS03G0429900 PROTEIN"/>
    <property type="match status" value="1"/>
</dbReference>
<feature type="domain" description="Replication protein A 70 kDa DNA-binding subunit B/D first OB fold" evidence="6">
    <location>
        <begin position="14"/>
        <end position="121"/>
    </location>
</feature>
<evidence type="ECO:0000256" key="1">
    <source>
        <dbReference type="ARBA" id="ARBA00005690"/>
    </source>
</evidence>
<evidence type="ECO:0008006" key="10">
    <source>
        <dbReference type="Google" id="ProtNLM"/>
    </source>
</evidence>
<dbReference type="SUPFAM" id="SSF81383">
    <property type="entry name" value="F-box domain"/>
    <property type="match status" value="1"/>
</dbReference>
<dbReference type="InterPro" id="IPR036047">
    <property type="entry name" value="F-box-like_dom_sf"/>
</dbReference>
<evidence type="ECO:0000256" key="2">
    <source>
        <dbReference type="ARBA" id="ARBA00022723"/>
    </source>
</evidence>
<evidence type="ECO:0000256" key="5">
    <source>
        <dbReference type="ARBA" id="ARBA00023125"/>
    </source>
</evidence>
<keyword evidence="9" id="KW-1185">Reference proteome</keyword>
<dbReference type="PANTHER" id="PTHR47165">
    <property type="entry name" value="OS03G0429900 PROTEIN"/>
    <property type="match status" value="1"/>
</dbReference>
<sequence length="546" mass="61393">MAEARRIGQPSNVYDRVADINAKKLDWNLLVGVVRMYELPVPSNPSDFYQVDMILQDQEVCRWARIQCSVSKANFGFYKTLIHEFGVYNMREFLVQTPGRGVRTTSRNFRLSFYRKTSVRRVSMDAFPFSPILVTPFPGVLAMTEVGQFHLIDALFHVVGKEEVIDMVTRNGDASKRMAVHLEDLELLGLGDIATQGIAEVPTQSQNSATSELASGAINNDSIETVLSSNEVKQCWVLGDVVSIDCGAKGWYYASCRNCYKAVDDRKDVYKCANCGQIGSKPPLKYRLNAIITDETGCMNVLLWNSEAALLLGKTARDVKDDKDGLEGLPYPKLFDELLEKYLMKVSVERKNISNVDQVYSVVKVSEDLSFLDLYSSQRSMASDADINYSAGMVSLEANVVELSKKLVKLWYYKARLMGRSQPTRHFAVGLPSARRIEYVSERPIGRVLENQVPLPHLPDDLILEVFSRSDGKTVGGSRVLSRAWNVRLCSGAFVMMHLMHPSERPPSTFPHFGMKGPRSVGSWVMRFNTGTRMRGVLKMLFLRNN</sequence>
<gene>
    <name evidence="8" type="ORF">PIB30_030570</name>
</gene>
<dbReference type="Proteomes" id="UP001341840">
    <property type="component" value="Unassembled WGS sequence"/>
</dbReference>
<dbReference type="SUPFAM" id="SSF50249">
    <property type="entry name" value="Nucleic acid-binding proteins"/>
    <property type="match status" value="1"/>
</dbReference>
<dbReference type="InterPro" id="IPR013955">
    <property type="entry name" value="Rep_factor-A_C"/>
</dbReference>